<dbReference type="EMBL" id="CM045770">
    <property type="protein sequence ID" value="KAI7992855.1"/>
    <property type="molecule type" value="Genomic_DNA"/>
</dbReference>
<organism evidence="1 2">
    <name type="scientific">Camellia lanceoleosa</name>
    <dbReference type="NCBI Taxonomy" id="1840588"/>
    <lineage>
        <taxon>Eukaryota</taxon>
        <taxon>Viridiplantae</taxon>
        <taxon>Streptophyta</taxon>
        <taxon>Embryophyta</taxon>
        <taxon>Tracheophyta</taxon>
        <taxon>Spermatophyta</taxon>
        <taxon>Magnoliopsida</taxon>
        <taxon>eudicotyledons</taxon>
        <taxon>Gunneridae</taxon>
        <taxon>Pentapetalae</taxon>
        <taxon>asterids</taxon>
        <taxon>Ericales</taxon>
        <taxon>Theaceae</taxon>
        <taxon>Camellia</taxon>
    </lineage>
</organism>
<name>A0ACC0FVM0_9ERIC</name>
<reference evidence="1 2" key="1">
    <citation type="journal article" date="2022" name="Plant J.">
        <title>Chromosome-level genome of Camellia lanceoleosa provides a valuable resource for understanding genome evolution and self-incompatibility.</title>
        <authorList>
            <person name="Gong W."/>
            <person name="Xiao S."/>
            <person name="Wang L."/>
            <person name="Liao Z."/>
            <person name="Chang Y."/>
            <person name="Mo W."/>
            <person name="Hu G."/>
            <person name="Li W."/>
            <person name="Zhao G."/>
            <person name="Zhu H."/>
            <person name="Hu X."/>
            <person name="Ji K."/>
            <person name="Xiang X."/>
            <person name="Song Q."/>
            <person name="Yuan D."/>
            <person name="Jin S."/>
            <person name="Zhang L."/>
        </authorList>
    </citation>
    <scope>NUCLEOTIDE SEQUENCE [LARGE SCALE GENOMIC DNA]</scope>
    <source>
        <strain evidence="1">SQ_2022a</strain>
    </source>
</reference>
<evidence type="ECO:0000313" key="2">
    <source>
        <dbReference type="Proteomes" id="UP001060215"/>
    </source>
</evidence>
<comment type="caution">
    <text evidence="1">The sequence shown here is derived from an EMBL/GenBank/DDBJ whole genome shotgun (WGS) entry which is preliminary data.</text>
</comment>
<evidence type="ECO:0000313" key="1">
    <source>
        <dbReference type="EMBL" id="KAI7992855.1"/>
    </source>
</evidence>
<dbReference type="Proteomes" id="UP001060215">
    <property type="component" value="Chromosome 13"/>
</dbReference>
<sequence length="238" mass="26659">MSSSEVVFAQRSDAFQALKQYNNVQLDVKPMRIEIIGTNSEIPVSARVNVVGGVNGRRIVVMPAGCGRGSAAINRQSGESRISFDLGFYQIGRILLRRITVMMFLRQTDSRSKPGHTTVQKIKHFSHKHSLIFSEEHLSDAMDKIQQVVRHDAHQHPLISIQRPALFFCFACGREHRGASYLCTTCGFWINQKCALLPSSIKYTSPMLIVQHQGQSCPGQPSPLTILILFILFGSFSW</sequence>
<keyword evidence="2" id="KW-1185">Reference proteome</keyword>
<accession>A0ACC0FVM0</accession>
<proteinExistence type="predicted"/>
<protein>
    <submittedName>
        <fullName evidence="1">THO complex subunit 4D</fullName>
    </submittedName>
</protein>
<gene>
    <name evidence="1" type="ORF">LOK49_LG12G02998</name>
</gene>